<name>A0ABT3KMY2_9BURK</name>
<keyword evidence="3" id="KW-0482">Metalloprotease</keyword>
<feature type="transmembrane region" description="Helical" evidence="1">
    <location>
        <begin position="188"/>
        <end position="208"/>
    </location>
</feature>
<evidence type="ECO:0000313" key="4">
    <source>
        <dbReference type="Proteomes" id="UP001208935"/>
    </source>
</evidence>
<reference evidence="4" key="1">
    <citation type="submission" date="2023-07" db="EMBL/GenBank/DDBJ databases">
        <title>Verminephrobacter genomes.</title>
        <authorList>
            <person name="Lund M.B."/>
        </authorList>
    </citation>
    <scope>NUCLEOTIDE SEQUENCE [LARGE SCALE GENOMIC DNA]</scope>
    <source>
        <strain evidence="4">AtM5-05</strain>
    </source>
</reference>
<evidence type="ECO:0000256" key="1">
    <source>
        <dbReference type="SAM" id="Phobius"/>
    </source>
</evidence>
<keyword evidence="1" id="KW-1133">Transmembrane helix</keyword>
<protein>
    <submittedName>
        <fullName evidence="3">CPBP family intramembrane metalloprotease</fullName>
    </submittedName>
</protein>
<keyword evidence="3" id="KW-0645">Protease</keyword>
<sequence>MNSDDKRPTPTPRAMQWRLGAILWLLGMACMFAPILWALLLRWTSFEEALFVLLVSNLLYAGLAYAVLLALAVAVGVALAPRVGLAAPALSAWIGRRPVWPALRPQLTPGLCGGLAGAAWLWVLARNTPEVLRPPPSAPEHAAAFIPAQLLVGITDELFMRWTVMTLLLWLVWRLLQRGQGAPGRGLLSTAVVLSALCSAALTCLSTVQDMPGVLTPPVLAFLLLGNTVFGLVMGALYARYGFEAAILAHTLALALSQSFL</sequence>
<dbReference type="RefSeq" id="WP_010103058.1">
    <property type="nucleotide sequence ID" value="NZ_QZCW01000001.1"/>
</dbReference>
<feature type="transmembrane region" description="Helical" evidence="1">
    <location>
        <begin position="21"/>
        <end position="43"/>
    </location>
</feature>
<dbReference type="GO" id="GO:0008237">
    <property type="term" value="F:metallopeptidase activity"/>
    <property type="evidence" value="ECO:0007669"/>
    <property type="project" value="UniProtKB-KW"/>
</dbReference>
<keyword evidence="4" id="KW-1185">Reference proteome</keyword>
<feature type="transmembrane region" description="Helical" evidence="1">
    <location>
        <begin position="159"/>
        <end position="176"/>
    </location>
</feature>
<evidence type="ECO:0000313" key="3">
    <source>
        <dbReference type="EMBL" id="MCW5319677.1"/>
    </source>
</evidence>
<dbReference type="InterPro" id="IPR003675">
    <property type="entry name" value="Rce1/LyrA-like_dom"/>
</dbReference>
<gene>
    <name evidence="3" type="ORF">D5039_00320</name>
</gene>
<keyword evidence="3" id="KW-0378">Hydrolase</keyword>
<feature type="transmembrane region" description="Helical" evidence="1">
    <location>
        <begin position="220"/>
        <end position="239"/>
    </location>
</feature>
<dbReference type="Proteomes" id="UP001208935">
    <property type="component" value="Unassembled WGS sequence"/>
</dbReference>
<dbReference type="Pfam" id="PF02517">
    <property type="entry name" value="Rce1-like"/>
    <property type="match status" value="1"/>
</dbReference>
<keyword evidence="1" id="KW-0812">Transmembrane</keyword>
<accession>A0ABT3KMY2</accession>
<feature type="transmembrane region" description="Helical" evidence="1">
    <location>
        <begin position="106"/>
        <end position="125"/>
    </location>
</feature>
<evidence type="ECO:0000259" key="2">
    <source>
        <dbReference type="Pfam" id="PF02517"/>
    </source>
</evidence>
<feature type="domain" description="CAAX prenyl protease 2/Lysostaphin resistance protein A-like" evidence="2">
    <location>
        <begin position="143"/>
        <end position="252"/>
    </location>
</feature>
<feature type="transmembrane region" description="Helical" evidence="1">
    <location>
        <begin position="63"/>
        <end position="85"/>
    </location>
</feature>
<proteinExistence type="predicted"/>
<comment type="caution">
    <text evidence="3">The sequence shown here is derived from an EMBL/GenBank/DDBJ whole genome shotgun (WGS) entry which is preliminary data.</text>
</comment>
<dbReference type="PROSITE" id="PS51257">
    <property type="entry name" value="PROKAR_LIPOPROTEIN"/>
    <property type="match status" value="1"/>
</dbReference>
<dbReference type="EMBL" id="QZCW01000001">
    <property type="protein sequence ID" value="MCW5319677.1"/>
    <property type="molecule type" value="Genomic_DNA"/>
</dbReference>
<organism evidence="3 4">
    <name type="scientific">Verminephrobacter aporrectodeae subsp. tuberculatae</name>
    <dbReference type="NCBI Taxonomy" id="1110392"/>
    <lineage>
        <taxon>Bacteria</taxon>
        <taxon>Pseudomonadati</taxon>
        <taxon>Pseudomonadota</taxon>
        <taxon>Betaproteobacteria</taxon>
        <taxon>Burkholderiales</taxon>
        <taxon>Comamonadaceae</taxon>
        <taxon>Verminephrobacter</taxon>
    </lineage>
</organism>
<keyword evidence="1" id="KW-0472">Membrane</keyword>